<protein>
    <recommendedName>
        <fullName evidence="3">Glycosyltransferase RgtA/B/C/D-like domain-containing protein</fullName>
    </recommendedName>
</protein>
<keyword evidence="1" id="KW-1133">Transmembrane helix</keyword>
<feature type="transmembrane region" description="Helical" evidence="1">
    <location>
        <begin position="388"/>
        <end position="406"/>
    </location>
</feature>
<feature type="transmembrane region" description="Helical" evidence="1">
    <location>
        <begin position="173"/>
        <end position="193"/>
    </location>
</feature>
<organism evidence="2">
    <name type="scientific">hydrothermal vent metagenome</name>
    <dbReference type="NCBI Taxonomy" id="652676"/>
    <lineage>
        <taxon>unclassified sequences</taxon>
        <taxon>metagenomes</taxon>
        <taxon>ecological metagenomes</taxon>
    </lineage>
</organism>
<evidence type="ECO:0000256" key="1">
    <source>
        <dbReference type="SAM" id="Phobius"/>
    </source>
</evidence>
<name>A0A3B1E348_9ZZZZ</name>
<reference evidence="2" key="1">
    <citation type="submission" date="2018-06" db="EMBL/GenBank/DDBJ databases">
        <authorList>
            <person name="Zhirakovskaya E."/>
        </authorList>
    </citation>
    <scope>NUCLEOTIDE SEQUENCE</scope>
</reference>
<evidence type="ECO:0000313" key="2">
    <source>
        <dbReference type="EMBL" id="VAX39965.1"/>
    </source>
</evidence>
<dbReference type="AlphaFoldDB" id="A0A3B1E348"/>
<keyword evidence="1" id="KW-0812">Transmembrane</keyword>
<sequence>MQTLLKLVKSQWILIIIFSVVIFFQLQSRGRLKHHIAPDTGGYTSIVKAPFGAEWLQKVRTVGYPIFLIVSEKIASVEDIPVMHFLFFVVSVCLFSLALQTLGVSALCNAIICLCLLKSKIFIFNPHVVPDVVACAAAIAAAGCTLALMKPTAHKGWWFGLAASVCYSYQLKPVYLCMIPFAIIGIIIGRYLYERFHSEDFQTNYQRLAIGVVAVAVIPFLGFCTLRYFVVDHFGIVAFGGYSAAGVGGCLLEQEDVAALPTDLQPLAQEIIDRRNNPEVRLQGGRKTTQWQPVVDREKSLRINYENFVDQYDFVLYWATLRASREKLTGLPKGKAGKTFDIVVNQRLSRLSHLIFKRHREDYAYLIGNSFLYSFQEISVTFRAAYRLLRWGAILFVIRLLVVFVAKKRYGIPSQFNKKQYTLASLIGGTALLFFLGNIGVISFVEVPYFRYLCAAVSLLPAAAVAFLFADAETIIATISRYREQTKNSRLQNTEDFSTEQRMAA</sequence>
<gene>
    <name evidence="2" type="ORF">MNBD_PLANCTO02-1913</name>
</gene>
<feature type="transmembrane region" description="Helical" evidence="1">
    <location>
        <begin position="426"/>
        <end position="444"/>
    </location>
</feature>
<feature type="transmembrane region" description="Helical" evidence="1">
    <location>
        <begin position="205"/>
        <end position="228"/>
    </location>
</feature>
<proteinExistence type="predicted"/>
<feature type="transmembrane region" description="Helical" evidence="1">
    <location>
        <begin position="12"/>
        <end position="28"/>
    </location>
</feature>
<feature type="transmembrane region" description="Helical" evidence="1">
    <location>
        <begin position="85"/>
        <end position="116"/>
    </location>
</feature>
<feature type="transmembrane region" description="Helical" evidence="1">
    <location>
        <begin position="450"/>
        <end position="470"/>
    </location>
</feature>
<dbReference type="EMBL" id="UOGL01000389">
    <property type="protein sequence ID" value="VAX39965.1"/>
    <property type="molecule type" value="Genomic_DNA"/>
</dbReference>
<evidence type="ECO:0008006" key="3">
    <source>
        <dbReference type="Google" id="ProtNLM"/>
    </source>
</evidence>
<accession>A0A3B1E348</accession>
<keyword evidence="1" id="KW-0472">Membrane</keyword>
<feature type="transmembrane region" description="Helical" evidence="1">
    <location>
        <begin position="128"/>
        <end position="149"/>
    </location>
</feature>